<comment type="caution">
    <text evidence="3">The sequence shown here is derived from an EMBL/GenBank/DDBJ whole genome shotgun (WGS) entry which is preliminary data.</text>
</comment>
<dbReference type="InterPro" id="IPR036396">
    <property type="entry name" value="Cyt_P450_sf"/>
</dbReference>
<dbReference type="Pfam" id="PF00067">
    <property type="entry name" value="p450"/>
    <property type="match status" value="1"/>
</dbReference>
<gene>
    <name evidence="3" type="ORF">ACFPZ3_33215</name>
</gene>
<dbReference type="EMBL" id="JBHSPA010000040">
    <property type="protein sequence ID" value="MFC5828753.1"/>
    <property type="molecule type" value="Genomic_DNA"/>
</dbReference>
<evidence type="ECO:0000256" key="2">
    <source>
        <dbReference type="RuleBase" id="RU000461"/>
    </source>
</evidence>
<dbReference type="InterPro" id="IPR017972">
    <property type="entry name" value="Cyt_P450_CS"/>
</dbReference>
<keyword evidence="2" id="KW-0349">Heme</keyword>
<dbReference type="PANTHER" id="PTHR46696">
    <property type="entry name" value="P450, PUTATIVE (EUROFUNG)-RELATED"/>
    <property type="match status" value="1"/>
</dbReference>
<keyword evidence="4" id="KW-1185">Reference proteome</keyword>
<dbReference type="CDD" id="cd11033">
    <property type="entry name" value="CYP142-like"/>
    <property type="match status" value="1"/>
</dbReference>
<comment type="similarity">
    <text evidence="1 2">Belongs to the cytochrome P450 family.</text>
</comment>
<keyword evidence="2" id="KW-0560">Oxidoreductase</keyword>
<proteinExistence type="inferred from homology"/>
<dbReference type="PROSITE" id="PS00086">
    <property type="entry name" value="CYTOCHROME_P450"/>
    <property type="match status" value="1"/>
</dbReference>
<dbReference type="Gene3D" id="1.10.630.10">
    <property type="entry name" value="Cytochrome P450"/>
    <property type="match status" value="1"/>
</dbReference>
<organism evidence="3 4">
    <name type="scientific">Nonomuraea insulae</name>
    <dbReference type="NCBI Taxonomy" id="1616787"/>
    <lineage>
        <taxon>Bacteria</taxon>
        <taxon>Bacillati</taxon>
        <taxon>Actinomycetota</taxon>
        <taxon>Actinomycetes</taxon>
        <taxon>Streptosporangiales</taxon>
        <taxon>Streptosporangiaceae</taxon>
        <taxon>Nonomuraea</taxon>
    </lineage>
</organism>
<keyword evidence="2" id="KW-0479">Metal-binding</keyword>
<evidence type="ECO:0000313" key="4">
    <source>
        <dbReference type="Proteomes" id="UP001596058"/>
    </source>
</evidence>
<keyword evidence="2" id="KW-0408">Iron</keyword>
<dbReference type="InterPro" id="IPR001128">
    <property type="entry name" value="Cyt_P450"/>
</dbReference>
<dbReference type="RefSeq" id="WP_379518254.1">
    <property type="nucleotide sequence ID" value="NZ_JBHSPA010000040.1"/>
</dbReference>
<accession>A0ABW1CWR8</accession>
<protein>
    <submittedName>
        <fullName evidence="3">Cytochrome P450</fullName>
    </submittedName>
</protein>
<evidence type="ECO:0000313" key="3">
    <source>
        <dbReference type="EMBL" id="MFC5828753.1"/>
    </source>
</evidence>
<sequence length="403" mass="45002">MTEPAVLIDVTDDTLFGRNAFWPMFAWLRQNDPVHWHAEAGGRGFWVVTRHADVTRVYTDSETFSSRHGMRLGSVDKAVAAVSGRMLIVSDPPDHNRIKSVISKALGHSELPRMERLARAAAAHAIDDVLQRDEVDFYEVAKRLTNHVICSLMGIPAADWDWVCDTISAAFEGTDEESKRHAHSEIFLYFSELLDERRKNPGDDFISRIATDQRVAETGRRPLTDEEIVFNCSGVLSGANETTRFSTAGAVLALAEHRDQWELLRSGDGAAVEKMLPAAVEEVLRWTVPGVHILRTALRPATIGGVDIASGDRVTLWNVSANRDEEEFPQADRFLVDRTPNRHVTFGAGRHLCIGARLARLELTVFLRELAGRVRTIEVRDQPVYNASNFTWGLSRLAVRLSA</sequence>
<dbReference type="PANTHER" id="PTHR46696:SF4">
    <property type="entry name" value="BIOTIN BIOSYNTHESIS CYTOCHROME P450"/>
    <property type="match status" value="1"/>
</dbReference>
<keyword evidence="2" id="KW-0503">Monooxygenase</keyword>
<dbReference type="InterPro" id="IPR002397">
    <property type="entry name" value="Cyt_P450_B"/>
</dbReference>
<dbReference type="Proteomes" id="UP001596058">
    <property type="component" value="Unassembled WGS sequence"/>
</dbReference>
<reference evidence="4" key="1">
    <citation type="journal article" date="2019" name="Int. J. Syst. Evol. Microbiol.">
        <title>The Global Catalogue of Microorganisms (GCM) 10K type strain sequencing project: providing services to taxonomists for standard genome sequencing and annotation.</title>
        <authorList>
            <consortium name="The Broad Institute Genomics Platform"/>
            <consortium name="The Broad Institute Genome Sequencing Center for Infectious Disease"/>
            <person name="Wu L."/>
            <person name="Ma J."/>
        </authorList>
    </citation>
    <scope>NUCLEOTIDE SEQUENCE [LARGE SCALE GENOMIC DNA]</scope>
    <source>
        <strain evidence="4">CCUG 53903</strain>
    </source>
</reference>
<name>A0ABW1CWR8_9ACTN</name>
<dbReference type="SUPFAM" id="SSF48264">
    <property type="entry name" value="Cytochrome P450"/>
    <property type="match status" value="1"/>
</dbReference>
<dbReference type="PRINTS" id="PR00359">
    <property type="entry name" value="BP450"/>
</dbReference>
<evidence type="ECO:0000256" key="1">
    <source>
        <dbReference type="ARBA" id="ARBA00010617"/>
    </source>
</evidence>